<keyword evidence="2" id="KW-1185">Reference proteome</keyword>
<evidence type="ECO:0000313" key="1">
    <source>
        <dbReference type="EMBL" id="VBB05005.1"/>
    </source>
</evidence>
<dbReference type="EMBL" id="UPPP01000052">
    <property type="protein sequence ID" value="VBB05005.1"/>
    <property type="molecule type" value="Genomic_DNA"/>
</dbReference>
<dbReference type="InterPro" id="IPR018540">
    <property type="entry name" value="Spo0E-like"/>
</dbReference>
<name>A0A498R1H6_9FIRM</name>
<dbReference type="Proteomes" id="UP000277811">
    <property type="component" value="Unassembled WGS sequence"/>
</dbReference>
<organism evidence="1 2">
    <name type="scientific">Lucifera butyrica</name>
    <dbReference type="NCBI Taxonomy" id="1351585"/>
    <lineage>
        <taxon>Bacteria</taxon>
        <taxon>Bacillati</taxon>
        <taxon>Bacillota</taxon>
        <taxon>Negativicutes</taxon>
        <taxon>Veillonellales</taxon>
        <taxon>Veillonellaceae</taxon>
        <taxon>Lucifera</taxon>
    </lineage>
</organism>
<evidence type="ECO:0000313" key="2">
    <source>
        <dbReference type="Proteomes" id="UP000277811"/>
    </source>
</evidence>
<dbReference type="InterPro" id="IPR036638">
    <property type="entry name" value="HLH_DNA-bd_sf"/>
</dbReference>
<protein>
    <submittedName>
        <fullName evidence="1">Spo0e like sporulation regulatory protein</fullName>
    </submittedName>
</protein>
<accession>A0A498R1H6</accession>
<sequence length="52" mass="6128">MKSKEFIRAEIEKLRSKMHSVALLYGLSHPNVLKASRRLDKKINQYIKICQN</sequence>
<dbReference type="InterPro" id="IPR037208">
    <property type="entry name" value="Spo0E-like_sf"/>
</dbReference>
<reference evidence="1 2" key="1">
    <citation type="submission" date="2018-06" db="EMBL/GenBank/DDBJ databases">
        <authorList>
            <person name="Strepis N."/>
        </authorList>
    </citation>
    <scope>NUCLEOTIDE SEQUENCE [LARGE SCALE GENOMIC DNA]</scope>
    <source>
        <strain evidence="1">LUCI</strain>
    </source>
</reference>
<dbReference type="GO" id="GO:0046983">
    <property type="term" value="F:protein dimerization activity"/>
    <property type="evidence" value="ECO:0007669"/>
    <property type="project" value="InterPro"/>
</dbReference>
<dbReference type="Pfam" id="PF09388">
    <property type="entry name" value="SpoOE-like"/>
    <property type="match status" value="1"/>
</dbReference>
<dbReference type="RefSeq" id="WP_165865834.1">
    <property type="nucleotide sequence ID" value="NZ_UPPP01000052.1"/>
</dbReference>
<proteinExistence type="predicted"/>
<dbReference type="GO" id="GO:0043937">
    <property type="term" value="P:regulation of sporulation"/>
    <property type="evidence" value="ECO:0007669"/>
    <property type="project" value="InterPro"/>
</dbReference>
<dbReference type="Gene3D" id="4.10.280.10">
    <property type="entry name" value="Helix-loop-helix DNA-binding domain"/>
    <property type="match status" value="1"/>
</dbReference>
<dbReference type="AlphaFoldDB" id="A0A498R1H6"/>
<dbReference type="SUPFAM" id="SSF140500">
    <property type="entry name" value="BAS1536-like"/>
    <property type="match status" value="1"/>
</dbReference>
<gene>
    <name evidence="1" type="ORF">LUCI_0211</name>
</gene>